<dbReference type="PANTHER" id="PTHR30435">
    <property type="entry name" value="FLAGELLAR PROTEIN"/>
    <property type="match status" value="1"/>
</dbReference>
<keyword evidence="8" id="KW-0966">Cell projection</keyword>
<evidence type="ECO:0000256" key="1">
    <source>
        <dbReference type="ARBA" id="ARBA00004117"/>
    </source>
</evidence>
<evidence type="ECO:0000256" key="3">
    <source>
        <dbReference type="ARBA" id="ARBA00014376"/>
    </source>
</evidence>
<evidence type="ECO:0000256" key="5">
    <source>
        <dbReference type="ARBA" id="ARBA00024934"/>
    </source>
</evidence>
<accession>A0ABV6GCS6</accession>
<sequence>MKIFSNTLNSLENAINYSSMKQKTIANNIANVDTPNYKAKDVKFSQSLTNEMQKLDAYKSDHRHVDFSSTKSQFNVYTKTNSTYQQNGNNVDIDQEMANMAKNQIHFNALVDRISGKYTSLKTVIQGGR</sequence>
<evidence type="ECO:0000256" key="4">
    <source>
        <dbReference type="ARBA" id="ARBA00023143"/>
    </source>
</evidence>
<feature type="domain" description="Flagellar basal body rod protein N-terminal" evidence="7">
    <location>
        <begin position="8"/>
        <end position="38"/>
    </location>
</feature>
<gene>
    <name evidence="8" type="primary">flgB</name>
    <name evidence="8" type="ORF">ACFFIX_07465</name>
</gene>
<comment type="subunit">
    <text evidence="6">The basal body constitutes a major portion of the flagellar organelle and consists of a number of rings mounted on a central rod.</text>
</comment>
<comment type="function">
    <text evidence="5 6">Structural component of flagellum, the bacterial motility apparatus. Part of the rod structure of flagellar basal body.</text>
</comment>
<dbReference type="InterPro" id="IPR006300">
    <property type="entry name" value="FlgB"/>
</dbReference>
<name>A0ABV6GCS6_9BACI</name>
<comment type="similarity">
    <text evidence="2 6">Belongs to the flagella basal body rod proteins family.</text>
</comment>
<keyword evidence="8" id="KW-0282">Flagellum</keyword>
<evidence type="ECO:0000256" key="2">
    <source>
        <dbReference type="ARBA" id="ARBA00009677"/>
    </source>
</evidence>
<evidence type="ECO:0000259" key="7">
    <source>
        <dbReference type="Pfam" id="PF00460"/>
    </source>
</evidence>
<comment type="subcellular location">
    <subcellularLocation>
        <location evidence="1 6">Bacterial flagellum basal body</location>
    </subcellularLocation>
</comment>
<dbReference type="PROSITE" id="PS00588">
    <property type="entry name" value="FLAGELLA_BB_ROD"/>
    <property type="match status" value="1"/>
</dbReference>
<dbReference type="RefSeq" id="WP_378932139.1">
    <property type="nucleotide sequence ID" value="NZ_JBHLVO010000004.1"/>
</dbReference>
<keyword evidence="9" id="KW-1185">Reference proteome</keyword>
<proteinExistence type="inferred from homology"/>
<reference evidence="8 9" key="1">
    <citation type="submission" date="2024-09" db="EMBL/GenBank/DDBJ databases">
        <authorList>
            <person name="Sun Q."/>
            <person name="Mori K."/>
        </authorList>
    </citation>
    <scope>NUCLEOTIDE SEQUENCE [LARGE SCALE GENOMIC DNA]</scope>
    <source>
        <strain evidence="8 9">CCM 7228</strain>
    </source>
</reference>
<protein>
    <recommendedName>
        <fullName evidence="3 6">Flagellar basal body rod protein FlgB</fullName>
    </recommendedName>
</protein>
<evidence type="ECO:0000313" key="9">
    <source>
        <dbReference type="Proteomes" id="UP001589854"/>
    </source>
</evidence>
<dbReference type="InterPro" id="IPR019776">
    <property type="entry name" value="Flagellar_basal_body_rod_CS"/>
</dbReference>
<dbReference type="NCBIfam" id="TIGR01396">
    <property type="entry name" value="FlgB"/>
    <property type="match status" value="1"/>
</dbReference>
<keyword evidence="4 6" id="KW-0975">Bacterial flagellum</keyword>
<keyword evidence="8" id="KW-0969">Cilium</keyword>
<evidence type="ECO:0000256" key="6">
    <source>
        <dbReference type="PIRNR" id="PIRNR002889"/>
    </source>
</evidence>
<organism evidence="8 9">
    <name type="scientific">Metabacillus herbersteinensis</name>
    <dbReference type="NCBI Taxonomy" id="283816"/>
    <lineage>
        <taxon>Bacteria</taxon>
        <taxon>Bacillati</taxon>
        <taxon>Bacillota</taxon>
        <taxon>Bacilli</taxon>
        <taxon>Bacillales</taxon>
        <taxon>Bacillaceae</taxon>
        <taxon>Metabacillus</taxon>
    </lineage>
</organism>
<dbReference type="PANTHER" id="PTHR30435:SF12">
    <property type="entry name" value="FLAGELLAR BASAL BODY ROD PROTEIN FLGB"/>
    <property type="match status" value="1"/>
</dbReference>
<dbReference type="Pfam" id="PF00460">
    <property type="entry name" value="Flg_bb_rod"/>
    <property type="match status" value="1"/>
</dbReference>
<dbReference type="Proteomes" id="UP001589854">
    <property type="component" value="Unassembled WGS sequence"/>
</dbReference>
<dbReference type="EMBL" id="JBHLVO010000004">
    <property type="protein sequence ID" value="MFC0271288.1"/>
    <property type="molecule type" value="Genomic_DNA"/>
</dbReference>
<comment type="caution">
    <text evidence="8">The sequence shown here is derived from an EMBL/GenBank/DDBJ whole genome shotgun (WGS) entry which is preliminary data.</text>
</comment>
<evidence type="ECO:0000313" key="8">
    <source>
        <dbReference type="EMBL" id="MFC0271288.1"/>
    </source>
</evidence>
<dbReference type="InterPro" id="IPR001444">
    <property type="entry name" value="Flag_bb_rod_N"/>
</dbReference>
<dbReference type="PIRSF" id="PIRSF002889">
    <property type="entry name" value="Rod_FlgB"/>
    <property type="match status" value="1"/>
</dbReference>